<evidence type="ECO:0000256" key="1">
    <source>
        <dbReference type="SAM" id="Phobius"/>
    </source>
</evidence>
<feature type="transmembrane region" description="Helical" evidence="1">
    <location>
        <begin position="22"/>
        <end position="40"/>
    </location>
</feature>
<dbReference type="EMBL" id="CAJVPY010044806">
    <property type="protein sequence ID" value="CAG8809209.1"/>
    <property type="molecule type" value="Genomic_DNA"/>
</dbReference>
<dbReference type="Proteomes" id="UP000789405">
    <property type="component" value="Unassembled WGS sequence"/>
</dbReference>
<dbReference type="InterPro" id="IPR024242">
    <property type="entry name" value="NCE101"/>
</dbReference>
<name>A0A9N9K390_9GLOM</name>
<gene>
    <name evidence="2" type="ORF">DERYTH_LOCUS25048</name>
</gene>
<evidence type="ECO:0000313" key="3">
    <source>
        <dbReference type="Proteomes" id="UP000789405"/>
    </source>
</evidence>
<sequence>MPLIPVPPPARYTYLVSRRGDIALSILAGSLAFYFTGPNIDDSRMKTSEKSLWNLVKRRFKKNSRN</sequence>
<evidence type="ECO:0000313" key="2">
    <source>
        <dbReference type="EMBL" id="CAG8809209.1"/>
    </source>
</evidence>
<organism evidence="2 3">
    <name type="scientific">Dentiscutata erythropus</name>
    <dbReference type="NCBI Taxonomy" id="1348616"/>
    <lineage>
        <taxon>Eukaryota</taxon>
        <taxon>Fungi</taxon>
        <taxon>Fungi incertae sedis</taxon>
        <taxon>Mucoromycota</taxon>
        <taxon>Glomeromycotina</taxon>
        <taxon>Glomeromycetes</taxon>
        <taxon>Diversisporales</taxon>
        <taxon>Gigasporaceae</taxon>
        <taxon>Dentiscutata</taxon>
    </lineage>
</organism>
<comment type="caution">
    <text evidence="2">The sequence shown here is derived from an EMBL/GenBank/DDBJ whole genome shotgun (WGS) entry which is preliminary data.</text>
</comment>
<accession>A0A9N9K390</accession>
<protein>
    <submittedName>
        <fullName evidence="2">18745_t:CDS:1</fullName>
    </submittedName>
</protein>
<proteinExistence type="predicted"/>
<dbReference type="GO" id="GO:0009306">
    <property type="term" value="P:protein secretion"/>
    <property type="evidence" value="ECO:0007669"/>
    <property type="project" value="InterPro"/>
</dbReference>
<keyword evidence="1" id="KW-0472">Membrane</keyword>
<keyword evidence="3" id="KW-1185">Reference proteome</keyword>
<reference evidence="2" key="1">
    <citation type="submission" date="2021-06" db="EMBL/GenBank/DDBJ databases">
        <authorList>
            <person name="Kallberg Y."/>
            <person name="Tangrot J."/>
            <person name="Rosling A."/>
        </authorList>
    </citation>
    <scope>NUCLEOTIDE SEQUENCE</scope>
    <source>
        <strain evidence="2">MA453B</strain>
    </source>
</reference>
<keyword evidence="1" id="KW-1133">Transmembrane helix</keyword>
<dbReference type="OrthoDB" id="2155101at2759"/>
<dbReference type="Pfam" id="PF11654">
    <property type="entry name" value="NCE101"/>
    <property type="match status" value="1"/>
</dbReference>
<keyword evidence="1" id="KW-0812">Transmembrane</keyword>
<dbReference type="AlphaFoldDB" id="A0A9N9K390"/>